<organism evidence="1 2">
    <name type="scientific">Lithospermum erythrorhizon</name>
    <name type="common">Purple gromwell</name>
    <name type="synonym">Lithospermum officinale var. erythrorhizon</name>
    <dbReference type="NCBI Taxonomy" id="34254"/>
    <lineage>
        <taxon>Eukaryota</taxon>
        <taxon>Viridiplantae</taxon>
        <taxon>Streptophyta</taxon>
        <taxon>Embryophyta</taxon>
        <taxon>Tracheophyta</taxon>
        <taxon>Spermatophyta</taxon>
        <taxon>Magnoliopsida</taxon>
        <taxon>eudicotyledons</taxon>
        <taxon>Gunneridae</taxon>
        <taxon>Pentapetalae</taxon>
        <taxon>asterids</taxon>
        <taxon>lamiids</taxon>
        <taxon>Boraginales</taxon>
        <taxon>Boraginaceae</taxon>
        <taxon>Boraginoideae</taxon>
        <taxon>Lithospermeae</taxon>
        <taxon>Lithospermum</taxon>
    </lineage>
</organism>
<accession>A0AAV3S148</accession>
<evidence type="ECO:0000313" key="1">
    <source>
        <dbReference type="EMBL" id="GAA0186530.1"/>
    </source>
</evidence>
<reference evidence="1 2" key="1">
    <citation type="submission" date="2024-01" db="EMBL/GenBank/DDBJ databases">
        <title>The complete chloroplast genome sequence of Lithospermum erythrorhizon: insights into the phylogenetic relationship among Boraginaceae species and the maternal lineages of purple gromwells.</title>
        <authorList>
            <person name="Okada T."/>
            <person name="Watanabe K."/>
        </authorList>
    </citation>
    <scope>NUCLEOTIDE SEQUENCE [LARGE SCALE GENOMIC DNA]</scope>
</reference>
<proteinExistence type="predicted"/>
<dbReference type="EMBL" id="BAABME010013780">
    <property type="protein sequence ID" value="GAA0186530.1"/>
    <property type="molecule type" value="Genomic_DNA"/>
</dbReference>
<evidence type="ECO:0000313" key="2">
    <source>
        <dbReference type="Proteomes" id="UP001454036"/>
    </source>
</evidence>
<gene>
    <name evidence="1" type="ORF">LIER_33818</name>
</gene>
<dbReference type="AlphaFoldDB" id="A0AAV3S148"/>
<protein>
    <recommendedName>
        <fullName evidence="3">Serine-rich protein-like protein</fullName>
    </recommendedName>
</protein>
<evidence type="ECO:0008006" key="3">
    <source>
        <dbReference type="Google" id="ProtNLM"/>
    </source>
</evidence>
<dbReference type="Proteomes" id="UP001454036">
    <property type="component" value="Unassembled WGS sequence"/>
</dbReference>
<sequence length="111" mass="12078">MGEERQLEELLEKSNIFAPRLSSKTEKKLVAASSGPVSLSMPSSPRGSSILNQQGKINCLCSPTTHPGSFRCRYHRNNKPLAQNLTRNSMSVGSKLSELATKPTQGSVMCE</sequence>
<dbReference type="PANTHER" id="PTHR33132:SF142">
    <property type="entry name" value="SERINE-RICH PROTEIN-LIKE PROTEIN"/>
    <property type="match status" value="1"/>
</dbReference>
<keyword evidence="2" id="KW-1185">Reference proteome</keyword>
<name>A0AAV3S148_LITER</name>
<comment type="caution">
    <text evidence="1">The sequence shown here is derived from an EMBL/GenBank/DDBJ whole genome shotgun (WGS) entry which is preliminary data.</text>
</comment>
<dbReference type="PANTHER" id="PTHR33132">
    <property type="entry name" value="OSJNBB0118P14.9 PROTEIN"/>
    <property type="match status" value="1"/>
</dbReference>